<keyword evidence="1" id="KW-0732">Signal</keyword>
<dbReference type="RefSeq" id="WP_109252435.1">
    <property type="nucleotide sequence ID" value="NZ_QEXV01000003.1"/>
</dbReference>
<keyword evidence="3" id="KW-1185">Reference proteome</keyword>
<evidence type="ECO:0000313" key="3">
    <source>
        <dbReference type="Proteomes" id="UP000245168"/>
    </source>
</evidence>
<gene>
    <name evidence="2" type="ORF">DDZ18_05790</name>
</gene>
<comment type="caution">
    <text evidence="2">The sequence shown here is derived from an EMBL/GenBank/DDBJ whole genome shotgun (WGS) entry which is preliminary data.</text>
</comment>
<name>A0A2U2BT68_9PROT</name>
<organism evidence="2 3">
    <name type="scientific">Marinicauda salina</name>
    <dbReference type="NCBI Taxonomy" id="2135793"/>
    <lineage>
        <taxon>Bacteria</taxon>
        <taxon>Pseudomonadati</taxon>
        <taxon>Pseudomonadota</taxon>
        <taxon>Alphaproteobacteria</taxon>
        <taxon>Maricaulales</taxon>
        <taxon>Maricaulaceae</taxon>
        <taxon>Marinicauda</taxon>
    </lineage>
</organism>
<feature type="signal peptide" evidence="1">
    <location>
        <begin position="1"/>
        <end position="19"/>
    </location>
</feature>
<feature type="chain" id="PRO_5015663747" description="Polymer-forming cytoskeletal protein" evidence="1">
    <location>
        <begin position="20"/>
        <end position="218"/>
    </location>
</feature>
<proteinExistence type="predicted"/>
<dbReference type="EMBL" id="QEXV01000003">
    <property type="protein sequence ID" value="PWE17204.1"/>
    <property type="molecule type" value="Genomic_DNA"/>
</dbReference>
<dbReference type="AlphaFoldDB" id="A0A2U2BT68"/>
<evidence type="ECO:0000313" key="2">
    <source>
        <dbReference type="EMBL" id="PWE17204.1"/>
    </source>
</evidence>
<evidence type="ECO:0008006" key="4">
    <source>
        <dbReference type="Google" id="ProtNLM"/>
    </source>
</evidence>
<protein>
    <recommendedName>
        <fullName evidence="4">Polymer-forming cytoskeletal protein</fullName>
    </recommendedName>
</protein>
<sequence>MKTVLLAAALAASFGTAHARNQSFDGIAGVIDTDTDGNVEMNGVSVTVRGRVGGWVDLNGASVDVEADVGGDVDLNGASVEFTGSAGGRTEVNAGGTTLDGTFSGPVEVNAGRATLRGVYEGPVEINMGSVRLEGRFAAPVEIRGEGRGGLFRRGDRSRVEVSGPLEQGGRICAHEVEFGWGASVGGELLVIADSPPEFVDGETLEGVRYEPREDERC</sequence>
<accession>A0A2U2BT68</accession>
<evidence type="ECO:0000256" key="1">
    <source>
        <dbReference type="SAM" id="SignalP"/>
    </source>
</evidence>
<dbReference type="Proteomes" id="UP000245168">
    <property type="component" value="Unassembled WGS sequence"/>
</dbReference>
<reference evidence="3" key="1">
    <citation type="submission" date="2018-05" db="EMBL/GenBank/DDBJ databases">
        <authorList>
            <person name="Liu B.-T."/>
        </authorList>
    </citation>
    <scope>NUCLEOTIDE SEQUENCE [LARGE SCALE GENOMIC DNA]</scope>
    <source>
        <strain evidence="3">WD6-1</strain>
    </source>
</reference>